<gene>
    <name evidence="1" type="ORF">PILCRDRAFT_818583</name>
</gene>
<protein>
    <submittedName>
        <fullName evidence="1">Uncharacterized protein</fullName>
    </submittedName>
</protein>
<keyword evidence="2" id="KW-1185">Reference proteome</keyword>
<reference evidence="2" key="2">
    <citation type="submission" date="2015-01" db="EMBL/GenBank/DDBJ databases">
        <title>Evolutionary Origins and Diversification of the Mycorrhizal Mutualists.</title>
        <authorList>
            <consortium name="DOE Joint Genome Institute"/>
            <consortium name="Mycorrhizal Genomics Consortium"/>
            <person name="Kohler A."/>
            <person name="Kuo A."/>
            <person name="Nagy L.G."/>
            <person name="Floudas D."/>
            <person name="Copeland A."/>
            <person name="Barry K.W."/>
            <person name="Cichocki N."/>
            <person name="Veneault-Fourrey C."/>
            <person name="LaButti K."/>
            <person name="Lindquist E.A."/>
            <person name="Lipzen A."/>
            <person name="Lundell T."/>
            <person name="Morin E."/>
            <person name="Murat C."/>
            <person name="Riley R."/>
            <person name="Ohm R."/>
            <person name="Sun H."/>
            <person name="Tunlid A."/>
            <person name="Henrissat B."/>
            <person name="Grigoriev I.V."/>
            <person name="Hibbett D.S."/>
            <person name="Martin F."/>
        </authorList>
    </citation>
    <scope>NUCLEOTIDE SEQUENCE [LARGE SCALE GENOMIC DNA]</scope>
    <source>
        <strain evidence="2">F 1598</strain>
    </source>
</reference>
<reference evidence="1 2" key="1">
    <citation type="submission" date="2014-04" db="EMBL/GenBank/DDBJ databases">
        <authorList>
            <consortium name="DOE Joint Genome Institute"/>
            <person name="Kuo A."/>
            <person name="Tarkka M."/>
            <person name="Buscot F."/>
            <person name="Kohler A."/>
            <person name="Nagy L.G."/>
            <person name="Floudas D."/>
            <person name="Copeland A."/>
            <person name="Barry K.W."/>
            <person name="Cichocki N."/>
            <person name="Veneault-Fourrey C."/>
            <person name="LaButti K."/>
            <person name="Lindquist E.A."/>
            <person name="Lipzen A."/>
            <person name="Lundell T."/>
            <person name="Morin E."/>
            <person name="Murat C."/>
            <person name="Sun H."/>
            <person name="Tunlid A."/>
            <person name="Henrissat B."/>
            <person name="Grigoriev I.V."/>
            <person name="Hibbett D.S."/>
            <person name="Martin F."/>
            <person name="Nordberg H.P."/>
            <person name="Cantor M.N."/>
            <person name="Hua S.X."/>
        </authorList>
    </citation>
    <scope>NUCLEOTIDE SEQUENCE [LARGE SCALE GENOMIC DNA]</scope>
    <source>
        <strain evidence="1 2">F 1598</strain>
    </source>
</reference>
<name>A0A0C3G0P4_PILCF</name>
<dbReference type="HOGENOM" id="CLU_2782879_0_0_1"/>
<feature type="non-terminal residue" evidence="1">
    <location>
        <position position="1"/>
    </location>
</feature>
<evidence type="ECO:0000313" key="2">
    <source>
        <dbReference type="Proteomes" id="UP000054166"/>
    </source>
</evidence>
<evidence type="ECO:0000313" key="1">
    <source>
        <dbReference type="EMBL" id="KIM84246.1"/>
    </source>
</evidence>
<accession>A0A0C3G0P4</accession>
<organism evidence="1 2">
    <name type="scientific">Piloderma croceum (strain F 1598)</name>
    <dbReference type="NCBI Taxonomy" id="765440"/>
    <lineage>
        <taxon>Eukaryota</taxon>
        <taxon>Fungi</taxon>
        <taxon>Dikarya</taxon>
        <taxon>Basidiomycota</taxon>
        <taxon>Agaricomycotina</taxon>
        <taxon>Agaricomycetes</taxon>
        <taxon>Agaricomycetidae</taxon>
        <taxon>Atheliales</taxon>
        <taxon>Atheliaceae</taxon>
        <taxon>Piloderma</taxon>
    </lineage>
</organism>
<dbReference type="InParanoid" id="A0A0C3G0P4"/>
<dbReference type="AlphaFoldDB" id="A0A0C3G0P4"/>
<dbReference type="Proteomes" id="UP000054166">
    <property type="component" value="Unassembled WGS sequence"/>
</dbReference>
<sequence length="69" mass="7626">KLATLRPPTRPDPTLQAGIELRCRRTEICFDDLDSDSFHAPARRSTDIFLSLLVKGALNLGLGLTLPHN</sequence>
<proteinExistence type="predicted"/>
<dbReference type="EMBL" id="KN832988">
    <property type="protein sequence ID" value="KIM84246.1"/>
    <property type="molecule type" value="Genomic_DNA"/>
</dbReference>